<dbReference type="Gene3D" id="2.60.120.260">
    <property type="entry name" value="Galactose-binding domain-like"/>
    <property type="match status" value="1"/>
</dbReference>
<dbReference type="PANTHER" id="PTHR12911">
    <property type="entry name" value="SAD1/UNC-84-LIKE PROTEIN-RELATED"/>
    <property type="match status" value="1"/>
</dbReference>
<accession>A0A067LW82</accession>
<evidence type="ECO:0000313" key="9">
    <source>
        <dbReference type="Proteomes" id="UP000027195"/>
    </source>
</evidence>
<organism evidence="8 9">
    <name type="scientific">Botryobasidium botryosum (strain FD-172 SS1)</name>
    <dbReference type="NCBI Taxonomy" id="930990"/>
    <lineage>
        <taxon>Eukaryota</taxon>
        <taxon>Fungi</taxon>
        <taxon>Dikarya</taxon>
        <taxon>Basidiomycota</taxon>
        <taxon>Agaricomycotina</taxon>
        <taxon>Agaricomycetes</taxon>
        <taxon>Cantharellales</taxon>
        <taxon>Botryobasidiaceae</taxon>
        <taxon>Botryobasidium</taxon>
    </lineage>
</organism>
<comment type="subcellular location">
    <subcellularLocation>
        <location evidence="1">Membrane</location>
    </subcellularLocation>
</comment>
<dbReference type="HOGENOM" id="CLU_806517_0_0_1"/>
<evidence type="ECO:0000256" key="4">
    <source>
        <dbReference type="ARBA" id="ARBA00023136"/>
    </source>
</evidence>
<evidence type="ECO:0000256" key="6">
    <source>
        <dbReference type="SAM" id="Phobius"/>
    </source>
</evidence>
<dbReference type="AlphaFoldDB" id="A0A067LW82"/>
<evidence type="ECO:0000256" key="1">
    <source>
        <dbReference type="ARBA" id="ARBA00004370"/>
    </source>
</evidence>
<evidence type="ECO:0000256" key="2">
    <source>
        <dbReference type="ARBA" id="ARBA00022692"/>
    </source>
</evidence>
<feature type="transmembrane region" description="Helical" evidence="6">
    <location>
        <begin position="98"/>
        <end position="117"/>
    </location>
</feature>
<dbReference type="InParanoid" id="A0A067LW82"/>
<dbReference type="Proteomes" id="UP000027195">
    <property type="component" value="Unassembled WGS sequence"/>
</dbReference>
<keyword evidence="4 6" id="KW-0472">Membrane</keyword>
<dbReference type="PANTHER" id="PTHR12911:SF8">
    <property type="entry name" value="KLAROID PROTEIN-RELATED"/>
    <property type="match status" value="1"/>
</dbReference>
<evidence type="ECO:0000259" key="7">
    <source>
        <dbReference type="PROSITE" id="PS51469"/>
    </source>
</evidence>
<dbReference type="GO" id="GO:0005635">
    <property type="term" value="C:nuclear envelope"/>
    <property type="evidence" value="ECO:0007669"/>
    <property type="project" value="TreeGrafter"/>
</dbReference>
<feature type="compositionally biased region" description="Low complexity" evidence="5">
    <location>
        <begin position="55"/>
        <end position="73"/>
    </location>
</feature>
<dbReference type="InterPro" id="IPR045119">
    <property type="entry name" value="SUN1-5"/>
</dbReference>
<dbReference type="OrthoDB" id="342281at2759"/>
<dbReference type="GO" id="GO:0016020">
    <property type="term" value="C:membrane"/>
    <property type="evidence" value="ECO:0007669"/>
    <property type="project" value="UniProtKB-SubCell"/>
</dbReference>
<feature type="domain" description="SUN" evidence="7">
    <location>
        <begin position="145"/>
        <end position="336"/>
    </location>
</feature>
<reference evidence="9" key="1">
    <citation type="journal article" date="2014" name="Proc. Natl. Acad. Sci. U.S.A.">
        <title>Extensive sampling of basidiomycete genomes demonstrates inadequacy of the white-rot/brown-rot paradigm for wood decay fungi.</title>
        <authorList>
            <person name="Riley R."/>
            <person name="Salamov A.A."/>
            <person name="Brown D.W."/>
            <person name="Nagy L.G."/>
            <person name="Floudas D."/>
            <person name="Held B.W."/>
            <person name="Levasseur A."/>
            <person name="Lombard V."/>
            <person name="Morin E."/>
            <person name="Otillar R."/>
            <person name="Lindquist E.A."/>
            <person name="Sun H."/>
            <person name="LaButti K.M."/>
            <person name="Schmutz J."/>
            <person name="Jabbour D."/>
            <person name="Luo H."/>
            <person name="Baker S.E."/>
            <person name="Pisabarro A.G."/>
            <person name="Walton J.D."/>
            <person name="Blanchette R.A."/>
            <person name="Henrissat B."/>
            <person name="Martin F."/>
            <person name="Cullen D."/>
            <person name="Hibbett D.S."/>
            <person name="Grigoriev I.V."/>
        </authorList>
    </citation>
    <scope>NUCLEOTIDE SEQUENCE [LARGE SCALE GENOMIC DNA]</scope>
    <source>
        <strain evidence="9">FD-172 SS1</strain>
    </source>
</reference>
<keyword evidence="9" id="KW-1185">Reference proteome</keyword>
<dbReference type="STRING" id="930990.A0A067LW82"/>
<feature type="compositionally biased region" description="Low complexity" evidence="5">
    <location>
        <begin position="11"/>
        <end position="27"/>
    </location>
</feature>
<sequence>MRRPRTPKEAPGGPKALSPAPSSLPTSSQPPPNIAHRIPASLMFRHPSRLAIQDSLSRSTSGSGASTISQSASPDTKEPSMTETKSSKIKLNTILEKSSLISFIAGALIAMLLYFAGSSLNKAYRGHFSSPPTSAKYNFAQYSLGARVVSTFDTRPYHLPDPAHRLKRVLPVVSFREPLRLVFGKKTVASDVVLRSHISTHSCWPFAGSRGSMRISLTQEIHLTEIEVDSLQQDKSSATPHQIRVWGIVPLKRASAASVQGKLRYDGPAIQGMAVVHMATFSLRHDLYPAPQVFRFARSPSLAGISVRSILIEVEGNWGNSDYTCLPQLRVHGFESNAALESRL</sequence>
<dbReference type="GO" id="GO:0043495">
    <property type="term" value="F:protein-membrane adaptor activity"/>
    <property type="evidence" value="ECO:0007669"/>
    <property type="project" value="TreeGrafter"/>
</dbReference>
<feature type="region of interest" description="Disordered" evidence="5">
    <location>
        <begin position="55"/>
        <end position="86"/>
    </location>
</feature>
<keyword evidence="3 6" id="KW-1133">Transmembrane helix</keyword>
<evidence type="ECO:0000313" key="8">
    <source>
        <dbReference type="EMBL" id="KDQ07633.1"/>
    </source>
</evidence>
<keyword evidence="2 6" id="KW-0812">Transmembrane</keyword>
<name>A0A067LW82_BOTB1</name>
<evidence type="ECO:0000256" key="3">
    <source>
        <dbReference type="ARBA" id="ARBA00022989"/>
    </source>
</evidence>
<dbReference type="Pfam" id="PF07738">
    <property type="entry name" value="Sad1_UNC"/>
    <property type="match status" value="1"/>
</dbReference>
<protein>
    <recommendedName>
        <fullName evidence="7">SUN domain-containing protein</fullName>
    </recommendedName>
</protein>
<gene>
    <name evidence="8" type="ORF">BOTBODRAFT_180503</name>
</gene>
<feature type="region of interest" description="Disordered" evidence="5">
    <location>
        <begin position="1"/>
        <end position="39"/>
    </location>
</feature>
<dbReference type="EMBL" id="KL198103">
    <property type="protein sequence ID" value="KDQ07633.1"/>
    <property type="molecule type" value="Genomic_DNA"/>
</dbReference>
<proteinExistence type="predicted"/>
<dbReference type="PROSITE" id="PS51469">
    <property type="entry name" value="SUN"/>
    <property type="match status" value="1"/>
</dbReference>
<dbReference type="InterPro" id="IPR012919">
    <property type="entry name" value="SUN_dom"/>
</dbReference>
<evidence type="ECO:0000256" key="5">
    <source>
        <dbReference type="SAM" id="MobiDB-lite"/>
    </source>
</evidence>